<keyword evidence="6" id="KW-0032">Aminotransferase</keyword>
<feature type="modified residue" description="N6-(pyridoxal phosphate)lysine" evidence="4">
    <location>
        <position position="181"/>
    </location>
</feature>
<dbReference type="Proteomes" id="UP000257039">
    <property type="component" value="Unassembled WGS sequence"/>
</dbReference>
<dbReference type="InterPro" id="IPR015421">
    <property type="entry name" value="PyrdxlP-dep_Trfase_major"/>
</dbReference>
<dbReference type="GO" id="GO:0008483">
    <property type="term" value="F:transaminase activity"/>
    <property type="evidence" value="ECO:0007669"/>
    <property type="project" value="UniProtKB-KW"/>
</dbReference>
<keyword evidence="1 4" id="KW-0663">Pyridoxal phosphate</keyword>
<reference evidence="6 7" key="1">
    <citation type="submission" date="2017-04" db="EMBL/GenBank/DDBJ databases">
        <title>Draft genome sequence of Zooshikella ganghwensis VG4 isolated from Red Sea sediments.</title>
        <authorList>
            <person name="Rehman Z."/>
            <person name="Alam I."/>
            <person name="Kamau A."/>
            <person name="Bajic V."/>
            <person name="Leiknes T."/>
        </authorList>
    </citation>
    <scope>NUCLEOTIDE SEQUENCE [LARGE SCALE GENOMIC DNA]</scope>
    <source>
        <strain evidence="6 7">VG4</strain>
    </source>
</reference>
<gene>
    <name evidence="6" type="ORF">B9G39_07240</name>
</gene>
<dbReference type="InterPro" id="IPR015424">
    <property type="entry name" value="PyrdxlP-dep_Trfase"/>
</dbReference>
<feature type="active site" description="Proton acceptor" evidence="3">
    <location>
        <position position="181"/>
    </location>
</feature>
<dbReference type="PANTHER" id="PTHR30244">
    <property type="entry name" value="TRANSAMINASE"/>
    <property type="match status" value="1"/>
</dbReference>
<dbReference type="SUPFAM" id="SSF53383">
    <property type="entry name" value="PLP-dependent transferases"/>
    <property type="match status" value="1"/>
</dbReference>
<organism evidence="6 7">
    <name type="scientific">Zooshikella ganghwensis</name>
    <dbReference type="NCBI Taxonomy" id="202772"/>
    <lineage>
        <taxon>Bacteria</taxon>
        <taxon>Pseudomonadati</taxon>
        <taxon>Pseudomonadota</taxon>
        <taxon>Gammaproteobacteria</taxon>
        <taxon>Oceanospirillales</taxon>
        <taxon>Zooshikellaceae</taxon>
        <taxon>Zooshikella</taxon>
    </lineage>
</organism>
<dbReference type="GO" id="GO:0000271">
    <property type="term" value="P:polysaccharide biosynthetic process"/>
    <property type="evidence" value="ECO:0007669"/>
    <property type="project" value="TreeGrafter"/>
</dbReference>
<comment type="similarity">
    <text evidence="2 5">Belongs to the DegT/DnrJ/EryC1 family.</text>
</comment>
<dbReference type="RefSeq" id="WP_094786609.1">
    <property type="nucleotide sequence ID" value="NZ_NDXW01000001.1"/>
</dbReference>
<evidence type="ECO:0000256" key="2">
    <source>
        <dbReference type="ARBA" id="ARBA00037999"/>
    </source>
</evidence>
<evidence type="ECO:0000256" key="4">
    <source>
        <dbReference type="PIRSR" id="PIRSR000390-2"/>
    </source>
</evidence>
<dbReference type="AlphaFoldDB" id="A0A4P9VMB4"/>
<evidence type="ECO:0000256" key="1">
    <source>
        <dbReference type="ARBA" id="ARBA00022898"/>
    </source>
</evidence>
<keyword evidence="6" id="KW-0808">Transferase</keyword>
<accession>A0A4P9VMB4</accession>
<name>A0A4P9VMB4_9GAMM</name>
<evidence type="ECO:0000256" key="3">
    <source>
        <dbReference type="PIRSR" id="PIRSR000390-1"/>
    </source>
</evidence>
<sequence>MINVTRSHLPSREKLEAYINQLYDTAYLTNFGPLEQQLTSALEQYLNINHLVLMANGTLALMLLMRGLGLKGEIITTSYTFPATAAAIRWSGLEPKFADINLADWTIDPNKVEDLITPQTSAILATHVYGNPCNIEALATLGEQYKLAVLYDGAHGFGIQYGEQSLLGMGIGTAVSFHATKLFHTVEGGGVIVGDPDLAARLKRLINFGIAGPEQVADVGINAKMSELHAAVGLANLQEIDDCIRLRKSHLQYYQQRLDHSGIKWQQWCMNASTNGAYAPVNLSSEHSLLNVKQQLEAKNIFPRRYFYPSLDVLPCHGAPNNTPNAQQVAATTLCLPLYAELTQNQLDLICETVLSSI</sequence>
<protein>
    <submittedName>
        <fullName evidence="6">DegT/DnrJ/EryC1/StrS family aminotransferase</fullName>
    </submittedName>
</protein>
<evidence type="ECO:0000256" key="5">
    <source>
        <dbReference type="RuleBase" id="RU004508"/>
    </source>
</evidence>
<comment type="caution">
    <text evidence="6">The sequence shown here is derived from an EMBL/GenBank/DDBJ whole genome shotgun (WGS) entry which is preliminary data.</text>
</comment>
<dbReference type="PIRSF" id="PIRSF000390">
    <property type="entry name" value="PLP_StrS"/>
    <property type="match status" value="1"/>
</dbReference>
<dbReference type="InterPro" id="IPR000653">
    <property type="entry name" value="DegT/StrS_aminotransferase"/>
</dbReference>
<dbReference type="Gene3D" id="3.40.640.10">
    <property type="entry name" value="Type I PLP-dependent aspartate aminotransferase-like (Major domain)"/>
    <property type="match status" value="1"/>
</dbReference>
<dbReference type="PANTHER" id="PTHR30244:SF9">
    <property type="entry name" value="PROTEIN RV3402C"/>
    <property type="match status" value="1"/>
</dbReference>
<dbReference type="EMBL" id="NDXW01000001">
    <property type="protein sequence ID" value="RDH43250.1"/>
    <property type="molecule type" value="Genomic_DNA"/>
</dbReference>
<evidence type="ECO:0000313" key="6">
    <source>
        <dbReference type="EMBL" id="RDH43250.1"/>
    </source>
</evidence>
<evidence type="ECO:0000313" key="7">
    <source>
        <dbReference type="Proteomes" id="UP000257039"/>
    </source>
</evidence>
<dbReference type="GO" id="GO:0030170">
    <property type="term" value="F:pyridoxal phosphate binding"/>
    <property type="evidence" value="ECO:0007669"/>
    <property type="project" value="TreeGrafter"/>
</dbReference>
<dbReference type="Pfam" id="PF01041">
    <property type="entry name" value="DegT_DnrJ_EryC1"/>
    <property type="match status" value="1"/>
</dbReference>
<keyword evidence="7" id="KW-1185">Reference proteome</keyword>
<proteinExistence type="inferred from homology"/>